<sequence>MIQFFLTHRKTLETIDCDGDIIRHYDALWDLSDRQILQIGDDRRGNIPPAGIDPIQSDTSLIRLASIRFAEFCSSSCNPLISWILLNAPNLKTISIKESLFRPELAKVMTKSKQLSKLEITRPWEDDYIFGEDDQEGIVKLLQYHIAMGDQSTLQEIVIRTGMSLTIAAKSISLIAELACLKNLELFAHFFPKECASALAGCSTLESLTLGDHGASFPDDFLMPLGTLPNLKCLRVGAESLSEVDLVALTTFPSLELLYLECDVPDCIMARLRKHIPRIILNLHLLLDTRSIGYTFEALSMNQSIWKDVCQHPTLTATRPQYEKRASDSTTQLQQCIQNVLTVLNDRAIVLTLSADFATALRDAAAMQEISPLSPLGYLRAATIYSQQDEGLSVVDTKDPGYSKLQQAKSDAIERDTSRIDYISQLPLDIVTHVLLPMILHDDHDDNDDGMSDPLKLCPYLDVSKIWCDRLLLACGSAFCFNIYSEETSAQVTRYAQHTKAIRIRYYTGGDWQSYFLRDANLCCLREMEIKDLNQTIDVDQLVSSLKSIGNTLTHLTISRSKSIPDVPGEDESFTLFSPPEPPLHVAGIVINCPNLVTLDVGYRFDTDFKYVPPTMTWPKLTTLSLDHYDGITFNGQFLEILKRFPSLEKLKLNPCTDLQPMTMIHRYCPSMKDLKLTTKLRRSSRARARYEQQQHEDQWMNEGSGLEKLSISEEYTSHDTWMDMCPMLKQHHNTLVHLQLDLGYAGNNDDDLFNLEYPCLKTLAFRCSDSNNYCFGWWIVRKAPFLEELTITADIIKSNPAILDFTPPSTLRILAIDLFHVTRLDNTTVIKRFLGRFSEQKEGSSLKVLKLWFDDHGDVTPDNFVESICQLNQLQRLVISFISRRTQWETDHFIQMLVERCPQLLTLGLDTDNSPSPSAIKNLQKLQHLRDLGIKMDDTAEYNDSWDALGTLSQLDCIRIFSDYTVDRSYIKNLKNRRPGVKVIAPLHGFRAFY</sequence>
<dbReference type="PANTHER" id="PTHR38926">
    <property type="entry name" value="F-BOX DOMAIN CONTAINING PROTEIN, EXPRESSED"/>
    <property type="match status" value="1"/>
</dbReference>
<dbReference type="Proteomes" id="UP000027586">
    <property type="component" value="Unassembled WGS sequence"/>
</dbReference>
<evidence type="ECO:0008006" key="3">
    <source>
        <dbReference type="Google" id="ProtNLM"/>
    </source>
</evidence>
<evidence type="ECO:0000313" key="2">
    <source>
        <dbReference type="Proteomes" id="UP000027586"/>
    </source>
</evidence>
<dbReference type="EMBL" id="CBTN010000025">
    <property type="protein sequence ID" value="CDH54809.1"/>
    <property type="molecule type" value="Genomic_DNA"/>
</dbReference>
<dbReference type="InterPro" id="IPR032675">
    <property type="entry name" value="LRR_dom_sf"/>
</dbReference>
<organism evidence="1 2">
    <name type="scientific">Lichtheimia corymbifera JMRC:FSU:9682</name>
    <dbReference type="NCBI Taxonomy" id="1263082"/>
    <lineage>
        <taxon>Eukaryota</taxon>
        <taxon>Fungi</taxon>
        <taxon>Fungi incertae sedis</taxon>
        <taxon>Mucoromycota</taxon>
        <taxon>Mucoromycotina</taxon>
        <taxon>Mucoromycetes</taxon>
        <taxon>Mucorales</taxon>
        <taxon>Lichtheimiaceae</taxon>
        <taxon>Lichtheimia</taxon>
    </lineage>
</organism>
<proteinExistence type="predicted"/>
<dbReference type="SUPFAM" id="SSF52047">
    <property type="entry name" value="RNI-like"/>
    <property type="match status" value="2"/>
</dbReference>
<protein>
    <recommendedName>
        <fullName evidence="3">F-box domain-containing protein</fullName>
    </recommendedName>
</protein>
<evidence type="ECO:0000313" key="1">
    <source>
        <dbReference type="EMBL" id="CDH54809.1"/>
    </source>
</evidence>
<accession>A0A068RXS1</accession>
<reference evidence="1" key="1">
    <citation type="submission" date="2013-08" db="EMBL/GenBank/DDBJ databases">
        <title>Gene expansion shapes genome architecture in the human pathogen Lichtheimia corymbifera: an evolutionary genomics analysis in the ancient terrestrial Mucorales (Mucoromycotina).</title>
        <authorList>
            <person name="Schwartze V.U."/>
            <person name="Winter S."/>
            <person name="Shelest E."/>
            <person name="Marcet-Houben M."/>
            <person name="Horn F."/>
            <person name="Wehner S."/>
            <person name="Hoffmann K."/>
            <person name="Riege K."/>
            <person name="Sammeth M."/>
            <person name="Nowrousian M."/>
            <person name="Valiante V."/>
            <person name="Linde J."/>
            <person name="Jacobsen I.D."/>
            <person name="Marz M."/>
            <person name="Brakhage A.A."/>
            <person name="Gabaldon T."/>
            <person name="Bocker S."/>
            <person name="Voigt K."/>
        </authorList>
    </citation>
    <scope>NUCLEOTIDE SEQUENCE [LARGE SCALE GENOMIC DNA]</scope>
    <source>
        <strain evidence="1">FSU 9682</strain>
    </source>
</reference>
<dbReference type="AlphaFoldDB" id="A0A068RXS1"/>
<name>A0A068RXS1_9FUNG</name>
<dbReference type="PANTHER" id="PTHR38926:SF72">
    <property type="entry name" value="IM:7136021-RELATED"/>
    <property type="match status" value="1"/>
</dbReference>
<dbReference type="OrthoDB" id="629492at2759"/>
<keyword evidence="2" id="KW-1185">Reference proteome</keyword>
<dbReference type="VEuPathDB" id="FungiDB:LCOR_06026.1"/>
<comment type="caution">
    <text evidence="1">The sequence shown here is derived from an EMBL/GenBank/DDBJ whole genome shotgun (WGS) entry which is preliminary data.</text>
</comment>
<gene>
    <name evidence="1" type="ORF">LCOR_06026.1</name>
</gene>
<dbReference type="Gene3D" id="3.80.10.10">
    <property type="entry name" value="Ribonuclease Inhibitor"/>
    <property type="match status" value="3"/>
</dbReference>